<evidence type="ECO:0000256" key="1">
    <source>
        <dbReference type="SAM" id="MobiDB-lite"/>
    </source>
</evidence>
<sequence>MPRLKHPPVGWGGSNAEAQKDDTELLDLQTRDNSLKLEKIEVPGSDVTLICDTSMPRTRPFVLASERRRVFNALHGLRLPGSRATVRLISLRFVWPRVQSDCRNWSRACLHCQRSKITRHNSSPLQTFASTPL</sequence>
<dbReference type="Pfam" id="PF17921">
    <property type="entry name" value="Integrase_H2C2"/>
    <property type="match status" value="1"/>
</dbReference>
<evidence type="ECO:0000259" key="2">
    <source>
        <dbReference type="Pfam" id="PF17921"/>
    </source>
</evidence>
<dbReference type="Gene3D" id="1.10.340.70">
    <property type="match status" value="1"/>
</dbReference>
<dbReference type="Proteomes" id="UP000887159">
    <property type="component" value="Unassembled WGS sequence"/>
</dbReference>
<feature type="region of interest" description="Disordered" evidence="1">
    <location>
        <begin position="1"/>
        <end position="22"/>
    </location>
</feature>
<comment type="caution">
    <text evidence="3">The sequence shown here is derived from an EMBL/GenBank/DDBJ whole genome shotgun (WGS) entry which is preliminary data.</text>
</comment>
<evidence type="ECO:0000313" key="4">
    <source>
        <dbReference type="Proteomes" id="UP000887159"/>
    </source>
</evidence>
<dbReference type="EMBL" id="BMAU01021021">
    <property type="protein sequence ID" value="GFX87015.1"/>
    <property type="molecule type" value="Genomic_DNA"/>
</dbReference>
<accession>A0A8X6RAW8</accession>
<evidence type="ECO:0000313" key="3">
    <source>
        <dbReference type="EMBL" id="GFX87015.1"/>
    </source>
</evidence>
<reference evidence="3" key="1">
    <citation type="submission" date="2020-08" db="EMBL/GenBank/DDBJ databases">
        <title>Multicomponent nature underlies the extraordinary mechanical properties of spider dragline silk.</title>
        <authorList>
            <person name="Kono N."/>
            <person name="Nakamura H."/>
            <person name="Mori M."/>
            <person name="Yoshida Y."/>
            <person name="Ohtoshi R."/>
            <person name="Malay A.D."/>
            <person name="Moran D.A.P."/>
            <person name="Tomita M."/>
            <person name="Numata K."/>
            <person name="Arakawa K."/>
        </authorList>
    </citation>
    <scope>NUCLEOTIDE SEQUENCE</scope>
</reference>
<protein>
    <submittedName>
        <fullName evidence="3">Integrase catalytic domain-containing protein</fullName>
    </submittedName>
</protein>
<keyword evidence="4" id="KW-1185">Reference proteome</keyword>
<gene>
    <name evidence="3" type="primary">g.15823</name>
    <name evidence="3" type="ORF">TNCV_2636551</name>
</gene>
<name>A0A8X6RAW8_TRICX</name>
<feature type="domain" description="Integrase zinc-binding" evidence="2">
    <location>
        <begin position="65"/>
        <end position="117"/>
    </location>
</feature>
<proteinExistence type="predicted"/>
<dbReference type="AlphaFoldDB" id="A0A8X6RAW8"/>
<organism evidence="3 4">
    <name type="scientific">Trichonephila clavipes</name>
    <name type="common">Golden silk orbweaver</name>
    <name type="synonym">Nephila clavipes</name>
    <dbReference type="NCBI Taxonomy" id="2585209"/>
    <lineage>
        <taxon>Eukaryota</taxon>
        <taxon>Metazoa</taxon>
        <taxon>Ecdysozoa</taxon>
        <taxon>Arthropoda</taxon>
        <taxon>Chelicerata</taxon>
        <taxon>Arachnida</taxon>
        <taxon>Araneae</taxon>
        <taxon>Araneomorphae</taxon>
        <taxon>Entelegynae</taxon>
        <taxon>Araneoidea</taxon>
        <taxon>Nephilidae</taxon>
        <taxon>Trichonephila</taxon>
    </lineage>
</organism>
<dbReference type="InterPro" id="IPR041588">
    <property type="entry name" value="Integrase_H2C2"/>
</dbReference>